<keyword evidence="10" id="KW-1185">Reference proteome</keyword>
<feature type="transmembrane region" description="Helical" evidence="7">
    <location>
        <begin position="182"/>
        <end position="203"/>
    </location>
</feature>
<evidence type="ECO:0000256" key="4">
    <source>
        <dbReference type="ARBA" id="ARBA00022989"/>
    </source>
</evidence>
<dbReference type="Proteomes" id="UP001498476">
    <property type="component" value="Unassembled WGS sequence"/>
</dbReference>
<feature type="transmembrane region" description="Helical" evidence="7">
    <location>
        <begin position="56"/>
        <end position="72"/>
    </location>
</feature>
<reference evidence="9 10" key="1">
    <citation type="journal article" date="2025" name="Microbiol. Resour. Announc.">
        <title>Draft genome sequences for Neonectria magnoliae and Neonectria punicea, canker pathogens of Liriodendron tulipifera and Acer saccharum in West Virginia.</title>
        <authorList>
            <person name="Petronek H.M."/>
            <person name="Kasson M.T."/>
            <person name="Metheny A.M."/>
            <person name="Stauder C.M."/>
            <person name="Lovett B."/>
            <person name="Lynch S.C."/>
            <person name="Garnas J.R."/>
            <person name="Kasson L.R."/>
            <person name="Stajich J.E."/>
        </authorList>
    </citation>
    <scope>NUCLEOTIDE SEQUENCE [LARGE SCALE GENOMIC DNA]</scope>
    <source>
        <strain evidence="9 10">NRRL 64653</strain>
    </source>
</reference>
<sequence>MSHNRASLEAADLEAIPHEKTGVIHNEHQRGGLSSEDFEFLRTFPEDLKKRIIRKWRLVPMLVLLYLIAYLDKTNIGNAKIEGLTEDLNLKGIQYNIVVAIFFIPFVLFAKRYFMRFKRPSWYMGGIVVAWGIVMTMTGIVQNYGGLLTIRFLLGIFEAGFLPGAILIISNWYLPNGTQVRIAILYTSAATGGAFSGLLALSIAKMDGVAGLEGWRWIFIIEGIFTVIVGVMCIFLLCDTPALSTKWLEADEIRYLELRQLSRRSTSPSEYKDGDSHFNLAIFKDILFDNKIYLLTFANWSNAVPN</sequence>
<dbReference type="PROSITE" id="PS50850">
    <property type="entry name" value="MFS"/>
    <property type="match status" value="1"/>
</dbReference>
<evidence type="ECO:0000256" key="5">
    <source>
        <dbReference type="ARBA" id="ARBA00023136"/>
    </source>
</evidence>
<evidence type="ECO:0000313" key="10">
    <source>
        <dbReference type="Proteomes" id="UP001498476"/>
    </source>
</evidence>
<dbReference type="InterPro" id="IPR011701">
    <property type="entry name" value="MFS"/>
</dbReference>
<dbReference type="SUPFAM" id="SSF103473">
    <property type="entry name" value="MFS general substrate transporter"/>
    <property type="match status" value="1"/>
</dbReference>
<evidence type="ECO:0000256" key="6">
    <source>
        <dbReference type="ARBA" id="ARBA00023180"/>
    </source>
</evidence>
<keyword evidence="2" id="KW-0813">Transport</keyword>
<feature type="domain" description="Major facilitator superfamily (MFS) profile" evidence="8">
    <location>
        <begin position="58"/>
        <end position="306"/>
    </location>
</feature>
<feature type="transmembrane region" description="Helical" evidence="7">
    <location>
        <begin position="215"/>
        <end position="238"/>
    </location>
</feature>
<dbReference type="Pfam" id="PF07690">
    <property type="entry name" value="MFS_1"/>
    <property type="match status" value="1"/>
</dbReference>
<organism evidence="9 10">
    <name type="scientific">Neonectria punicea</name>
    <dbReference type="NCBI Taxonomy" id="979145"/>
    <lineage>
        <taxon>Eukaryota</taxon>
        <taxon>Fungi</taxon>
        <taxon>Dikarya</taxon>
        <taxon>Ascomycota</taxon>
        <taxon>Pezizomycotina</taxon>
        <taxon>Sordariomycetes</taxon>
        <taxon>Hypocreomycetidae</taxon>
        <taxon>Hypocreales</taxon>
        <taxon>Nectriaceae</taxon>
        <taxon>Neonectria</taxon>
    </lineage>
</organism>
<proteinExistence type="predicted"/>
<accession>A0ABR1GUP7</accession>
<evidence type="ECO:0000256" key="1">
    <source>
        <dbReference type="ARBA" id="ARBA00004141"/>
    </source>
</evidence>
<keyword evidence="4 7" id="KW-1133">Transmembrane helix</keyword>
<dbReference type="PANTHER" id="PTHR43791:SF79">
    <property type="entry name" value="MAJOR FACILITATOR SUPERFAMILY (MFS) PROFILE DOMAIN-CONTAINING PROTEIN"/>
    <property type="match status" value="1"/>
</dbReference>
<feature type="transmembrane region" description="Helical" evidence="7">
    <location>
        <begin position="148"/>
        <end position="170"/>
    </location>
</feature>
<evidence type="ECO:0000256" key="7">
    <source>
        <dbReference type="SAM" id="Phobius"/>
    </source>
</evidence>
<comment type="caution">
    <text evidence="9">The sequence shown here is derived from an EMBL/GenBank/DDBJ whole genome shotgun (WGS) entry which is preliminary data.</text>
</comment>
<keyword evidence="3 7" id="KW-0812">Transmembrane</keyword>
<evidence type="ECO:0000256" key="3">
    <source>
        <dbReference type="ARBA" id="ARBA00022692"/>
    </source>
</evidence>
<gene>
    <name evidence="9" type="ORF">QQX98_008592</name>
</gene>
<keyword evidence="6" id="KW-0325">Glycoprotein</keyword>
<evidence type="ECO:0000313" key="9">
    <source>
        <dbReference type="EMBL" id="KAK7409216.1"/>
    </source>
</evidence>
<dbReference type="Gene3D" id="1.20.1250.20">
    <property type="entry name" value="MFS general substrate transporter like domains"/>
    <property type="match status" value="1"/>
</dbReference>
<dbReference type="PANTHER" id="PTHR43791">
    <property type="entry name" value="PERMEASE-RELATED"/>
    <property type="match status" value="1"/>
</dbReference>
<dbReference type="EMBL" id="JAZAVJ010000158">
    <property type="protein sequence ID" value="KAK7409216.1"/>
    <property type="molecule type" value="Genomic_DNA"/>
</dbReference>
<evidence type="ECO:0000256" key="2">
    <source>
        <dbReference type="ARBA" id="ARBA00022448"/>
    </source>
</evidence>
<protein>
    <recommendedName>
        <fullName evidence="8">Major facilitator superfamily (MFS) profile domain-containing protein</fullName>
    </recommendedName>
</protein>
<keyword evidence="5 7" id="KW-0472">Membrane</keyword>
<name>A0ABR1GUP7_9HYPO</name>
<dbReference type="InterPro" id="IPR036259">
    <property type="entry name" value="MFS_trans_sf"/>
</dbReference>
<feature type="transmembrane region" description="Helical" evidence="7">
    <location>
        <begin position="92"/>
        <end position="110"/>
    </location>
</feature>
<comment type="subcellular location">
    <subcellularLocation>
        <location evidence="1">Membrane</location>
        <topology evidence="1">Multi-pass membrane protein</topology>
    </subcellularLocation>
</comment>
<dbReference type="InterPro" id="IPR020846">
    <property type="entry name" value="MFS_dom"/>
</dbReference>
<feature type="transmembrane region" description="Helical" evidence="7">
    <location>
        <begin position="122"/>
        <end position="142"/>
    </location>
</feature>
<evidence type="ECO:0000259" key="8">
    <source>
        <dbReference type="PROSITE" id="PS50850"/>
    </source>
</evidence>